<organism evidence="1 2">
    <name type="scientific">Salana multivorans</name>
    <dbReference type="NCBI Taxonomy" id="120377"/>
    <lineage>
        <taxon>Bacteria</taxon>
        <taxon>Bacillati</taxon>
        <taxon>Actinomycetota</taxon>
        <taxon>Actinomycetes</taxon>
        <taxon>Micrococcales</taxon>
        <taxon>Beutenbergiaceae</taxon>
        <taxon>Salana</taxon>
    </lineage>
</organism>
<reference evidence="1 2" key="1">
    <citation type="submission" date="2018-11" db="EMBL/GenBank/DDBJ databases">
        <title>Sequencing the genomes of 1000 actinobacteria strains.</title>
        <authorList>
            <person name="Klenk H.-P."/>
        </authorList>
    </citation>
    <scope>NUCLEOTIDE SEQUENCE [LARGE SCALE GENOMIC DNA]</scope>
    <source>
        <strain evidence="1 2">DSM 13521</strain>
    </source>
</reference>
<protein>
    <submittedName>
        <fullName evidence="1">Uncharacterized protein</fullName>
    </submittedName>
</protein>
<gene>
    <name evidence="1" type="ORF">EDD28_0042</name>
</gene>
<dbReference type="AlphaFoldDB" id="A0A3N2D6T5"/>
<keyword evidence="2" id="KW-1185">Reference proteome</keyword>
<sequence>MVVPQITTPAELDALPYGAIVVCSDGVAGQIGVDQSSIASVRRVLRRANGNMQDLSYSGMFLPATLVYHPTRDLVAEAYAEGDAQAQQRFTDVIDASLVRVADGTWDAARFVEAMSDLVSTARSMRGEVS</sequence>
<comment type="caution">
    <text evidence="1">The sequence shown here is derived from an EMBL/GenBank/DDBJ whole genome shotgun (WGS) entry which is preliminary data.</text>
</comment>
<dbReference type="EMBL" id="RKHQ01000001">
    <property type="protein sequence ID" value="ROR95489.1"/>
    <property type="molecule type" value="Genomic_DNA"/>
</dbReference>
<proteinExistence type="predicted"/>
<evidence type="ECO:0000313" key="1">
    <source>
        <dbReference type="EMBL" id="ROR95489.1"/>
    </source>
</evidence>
<accession>A0A3N2D6T5</accession>
<dbReference type="Proteomes" id="UP000275356">
    <property type="component" value="Unassembled WGS sequence"/>
</dbReference>
<name>A0A3N2D6T5_9MICO</name>
<dbReference type="RefSeq" id="WP_148059492.1">
    <property type="nucleotide sequence ID" value="NZ_RKHQ01000001.1"/>
</dbReference>
<evidence type="ECO:0000313" key="2">
    <source>
        <dbReference type="Proteomes" id="UP000275356"/>
    </source>
</evidence>